<reference evidence="2 3" key="1">
    <citation type="journal article" date="2016" name="Sci. Rep.">
        <title>Peltaster fructicola genome reveals evolution from an invasive phytopathogen to an ectophytic parasite.</title>
        <authorList>
            <person name="Xu C."/>
            <person name="Chen H."/>
            <person name="Gleason M.L."/>
            <person name="Xu J.R."/>
            <person name="Liu H."/>
            <person name="Zhang R."/>
            <person name="Sun G."/>
        </authorList>
    </citation>
    <scope>NUCLEOTIDE SEQUENCE [LARGE SCALE GENOMIC DNA]</scope>
    <source>
        <strain evidence="2 3">LNHT1506</strain>
    </source>
</reference>
<dbReference type="AlphaFoldDB" id="A0A6H0XUP9"/>
<dbReference type="Proteomes" id="UP000503462">
    <property type="component" value="Chromosome 3"/>
</dbReference>
<keyword evidence="3" id="KW-1185">Reference proteome</keyword>
<dbReference type="OrthoDB" id="412383at2759"/>
<evidence type="ECO:0000256" key="1">
    <source>
        <dbReference type="PIRSR" id="PIRSR016184-1"/>
    </source>
</evidence>
<dbReference type="GO" id="GO:0005737">
    <property type="term" value="C:cytoplasm"/>
    <property type="evidence" value="ECO:0007669"/>
    <property type="project" value="TreeGrafter"/>
</dbReference>
<proteinExistence type="predicted"/>
<dbReference type="NCBIfam" id="TIGR00654">
    <property type="entry name" value="PhzF_family"/>
    <property type="match status" value="1"/>
</dbReference>
<sequence length="304" mass="33505">MAHQSDVLRYITLDVFTTSRYAGNPLALVLVPPGQDVSIEYMQRTAREFNYSETVFLYELGDADVRIGAEWRMRIFTVDAELSFAGHPTIGTASYVLALLSRGTSAEINALLRCNAGVIDISRKDNDIWASIPHDFHIHDTAKISRQHVLEAQPDLNDTSIRAVDVVSPVKGMTFMVTELVSLEALAAVAITGKRPSLELDAGWNEGFVGTAYYVKTAENTYRTRMIEKIFEDPATGSMSCGLATLLAIRSKSKVVELSFVQGIEMGRKSEIGVCVMLHDDLKTLKHLKLKGSAVKVMEGSIFL</sequence>
<evidence type="ECO:0008006" key="4">
    <source>
        <dbReference type="Google" id="ProtNLM"/>
    </source>
</evidence>
<evidence type="ECO:0000313" key="3">
    <source>
        <dbReference type="Proteomes" id="UP000503462"/>
    </source>
</evidence>
<accession>A0A6H0XUP9</accession>
<organism evidence="2 3">
    <name type="scientific">Peltaster fructicola</name>
    <dbReference type="NCBI Taxonomy" id="286661"/>
    <lineage>
        <taxon>Eukaryota</taxon>
        <taxon>Fungi</taxon>
        <taxon>Dikarya</taxon>
        <taxon>Ascomycota</taxon>
        <taxon>Pezizomycotina</taxon>
        <taxon>Dothideomycetes</taxon>
        <taxon>Dothideomycetes incertae sedis</taxon>
        <taxon>Peltaster</taxon>
    </lineage>
</organism>
<feature type="active site" evidence="1">
    <location>
        <position position="53"/>
    </location>
</feature>
<dbReference type="EMBL" id="CP051141">
    <property type="protein sequence ID" value="QIW98486.1"/>
    <property type="molecule type" value="Genomic_DNA"/>
</dbReference>
<dbReference type="PIRSF" id="PIRSF016184">
    <property type="entry name" value="PhzC_PhzF"/>
    <property type="match status" value="1"/>
</dbReference>
<dbReference type="GO" id="GO:0016853">
    <property type="term" value="F:isomerase activity"/>
    <property type="evidence" value="ECO:0007669"/>
    <property type="project" value="TreeGrafter"/>
</dbReference>
<dbReference type="Pfam" id="PF02567">
    <property type="entry name" value="PhzC-PhzF"/>
    <property type="match status" value="1"/>
</dbReference>
<dbReference type="Gene3D" id="3.10.310.10">
    <property type="entry name" value="Diaminopimelate Epimerase, Chain A, domain 1"/>
    <property type="match status" value="2"/>
</dbReference>
<dbReference type="PANTHER" id="PTHR13774:SF32">
    <property type="entry name" value="ANTISENSE-ENHANCING SEQUENCE 1"/>
    <property type="match status" value="1"/>
</dbReference>
<gene>
    <name evidence="2" type="ORF">AMS68_004004</name>
</gene>
<dbReference type="SUPFAM" id="SSF54506">
    <property type="entry name" value="Diaminopimelate epimerase-like"/>
    <property type="match status" value="1"/>
</dbReference>
<dbReference type="PANTHER" id="PTHR13774">
    <property type="entry name" value="PHENAZINE BIOSYNTHESIS PROTEIN"/>
    <property type="match status" value="1"/>
</dbReference>
<dbReference type="InterPro" id="IPR003719">
    <property type="entry name" value="Phenazine_PhzF-like"/>
</dbReference>
<name>A0A6H0XUP9_9PEZI</name>
<evidence type="ECO:0000313" key="2">
    <source>
        <dbReference type="EMBL" id="QIW98486.1"/>
    </source>
</evidence>
<protein>
    <recommendedName>
        <fullName evidence="4">Phenazine biosynthesis protein</fullName>
    </recommendedName>
</protein>